<dbReference type="SUPFAM" id="SSF52540">
    <property type="entry name" value="P-loop containing nucleoside triphosphate hydrolases"/>
    <property type="match status" value="1"/>
</dbReference>
<dbReference type="InterPro" id="IPR052989">
    <property type="entry name" value="Mg-chelatase_DI-like"/>
</dbReference>
<evidence type="ECO:0000313" key="2">
    <source>
        <dbReference type="EMBL" id="ABG51394.1"/>
    </source>
</evidence>
<reference evidence="2" key="1">
    <citation type="submission" date="2006-06" db="EMBL/GenBank/DDBJ databases">
        <title>Complete sequence of Trichodesmium erythraeum IMS101.</title>
        <authorList>
            <consortium name="US DOE Joint Genome Institute"/>
            <person name="Copeland A."/>
            <person name="Lucas S."/>
            <person name="Lapidus A."/>
            <person name="Barry K."/>
            <person name="Detter J.C."/>
            <person name="Glavina del Rio T."/>
            <person name="Hammon N."/>
            <person name="Israni S."/>
            <person name="Dalin E."/>
            <person name="Tice H."/>
            <person name="Pitluck S."/>
            <person name="Kiss H."/>
            <person name="Munk A.C."/>
            <person name="Brettin T."/>
            <person name="Bruce D."/>
            <person name="Han C."/>
            <person name="Tapia R."/>
            <person name="Gilna P."/>
            <person name="Schmutz J."/>
            <person name="Larimer F."/>
            <person name="Land M."/>
            <person name="Hauser L."/>
            <person name="Kyrpides N."/>
            <person name="Kim E."/>
            <person name="Richardson P."/>
        </authorList>
    </citation>
    <scope>NUCLEOTIDE SEQUENCE [LARGE SCALE GENOMIC DNA]</scope>
    <source>
        <strain evidence="2">IMS101</strain>
    </source>
</reference>
<name>Q113D0_TRIEI</name>
<dbReference type="eggNOG" id="COG1240">
    <property type="taxonomic scope" value="Bacteria"/>
</dbReference>
<dbReference type="PANTHER" id="PTHR35023:SF1">
    <property type="entry name" value="MG-PROTOPORPHYRIN IX CHELATASE"/>
    <property type="match status" value="1"/>
</dbReference>
<feature type="compositionally biased region" description="Polar residues" evidence="1">
    <location>
        <begin position="289"/>
        <end position="298"/>
    </location>
</feature>
<dbReference type="InterPro" id="IPR027417">
    <property type="entry name" value="P-loop_NTPase"/>
</dbReference>
<dbReference type="AlphaFoldDB" id="Q113D0"/>
<protein>
    <submittedName>
        <fullName evidence="2">Mg-chelatase subunit ChlI-like</fullName>
    </submittedName>
</protein>
<dbReference type="PANTHER" id="PTHR35023">
    <property type="entry name" value="CHELATASE-RELATED"/>
    <property type="match status" value="1"/>
</dbReference>
<gene>
    <name evidence="2" type="ordered locus">Tery_2160</name>
</gene>
<dbReference type="Gene3D" id="3.40.50.300">
    <property type="entry name" value="P-loop containing nucleotide triphosphate hydrolases"/>
    <property type="match status" value="1"/>
</dbReference>
<feature type="region of interest" description="Disordered" evidence="1">
    <location>
        <begin position="289"/>
        <end position="326"/>
    </location>
</feature>
<proteinExistence type="predicted"/>
<dbReference type="RefSeq" id="WP_011611764.1">
    <property type="nucleotide sequence ID" value="NC_008312.1"/>
</dbReference>
<sequence>MVNIQSSLMKSLCCVALNSKLRSILLFDISINNLQQVAGILVSLLKVTTECEKVVPLKLGTFESEDNLWGQVGLGDELEKQAFNWQFGLFSSADNTNEIKLVIIPDLTKLSLAAMRACVVLMGADVAHLERHGQHKYWQPNFCWLVGCSSQNEEIGKISPHLLDRFALRLNIQQIENNDKRVTQIQKLLNSPEKPQKLLFEERKIEPELQEWLRQIRSSLPSMTPSALETILNYNYESNIYHRREIALARFASTYAQLEAADSVTVKHVDKVAKIMGLKLERNNINNSIDFKSFNPQPETEDNDFEPRRSPELSEIKDESLSNNPPEIPVYQSQVSNYFPDTDLPEITLLENPYIEDTTSLEREIDSLKLPTRISQSKTIHCGTILGLEKTTNANDLAIVRSLLEAAKFQKIRQKKQGNNYHKLKILPSDLYRYRRASVAEQMFMLLLDYTCLEYCQWEEKLLPYLSWAYSQRASVGLIQVGIAPNSIVLDNNQSNVTINPVELRAKKISGQNILVPTIAMGLDLEKTKKGKATPLAHGFDLALKTLRHALQHGKNTVQKAVLVVVSDGRGNVPLEASHVGKIKPPVGKKGVEDALEVARKISNLGNLETIFLNPQSKQYPDLPLLLAKALGAKILSIPPVENWEITSHN</sequence>
<dbReference type="STRING" id="203124.Tery_2160"/>
<feature type="compositionally biased region" description="Basic and acidic residues" evidence="1">
    <location>
        <begin position="305"/>
        <end position="320"/>
    </location>
</feature>
<dbReference type="EMBL" id="CP000393">
    <property type="protein sequence ID" value="ABG51394.1"/>
    <property type="molecule type" value="Genomic_DNA"/>
</dbReference>
<dbReference type="HOGENOM" id="CLU_029430_0_0_3"/>
<dbReference type="KEGG" id="ter:Tery_2160"/>
<evidence type="ECO:0000256" key="1">
    <source>
        <dbReference type="SAM" id="MobiDB-lite"/>
    </source>
</evidence>
<dbReference type="eggNOG" id="COG1239">
    <property type="taxonomic scope" value="Bacteria"/>
</dbReference>
<organism evidence="2">
    <name type="scientific">Trichodesmium erythraeum (strain IMS101)</name>
    <dbReference type="NCBI Taxonomy" id="203124"/>
    <lineage>
        <taxon>Bacteria</taxon>
        <taxon>Bacillati</taxon>
        <taxon>Cyanobacteriota</taxon>
        <taxon>Cyanophyceae</taxon>
        <taxon>Oscillatoriophycideae</taxon>
        <taxon>Oscillatoriales</taxon>
        <taxon>Microcoleaceae</taxon>
        <taxon>Trichodesmium</taxon>
    </lineage>
</organism>
<accession>Q113D0</accession>